<evidence type="ECO:0000313" key="4">
    <source>
        <dbReference type="Proteomes" id="UP001516472"/>
    </source>
</evidence>
<dbReference type="EMBL" id="JAAIYO010000001">
    <property type="protein sequence ID" value="MBE4746944.1"/>
    <property type="molecule type" value="Genomic_DNA"/>
</dbReference>
<feature type="chain" id="PRO_5045485095" evidence="1">
    <location>
        <begin position="27"/>
        <end position="224"/>
    </location>
</feature>
<dbReference type="PANTHER" id="PTHR38593:SF1">
    <property type="entry name" value="BLR2558 PROTEIN"/>
    <property type="match status" value="1"/>
</dbReference>
<evidence type="ECO:0000313" key="3">
    <source>
        <dbReference type="EMBL" id="MBE4746944.1"/>
    </source>
</evidence>
<dbReference type="InterPro" id="IPR012347">
    <property type="entry name" value="Ferritin-like"/>
</dbReference>
<dbReference type="PANTHER" id="PTHR38593">
    <property type="entry name" value="BLR2558 PROTEIN"/>
    <property type="match status" value="1"/>
</dbReference>
<feature type="domain" description="DUF4142" evidence="2">
    <location>
        <begin position="148"/>
        <end position="218"/>
    </location>
</feature>
<evidence type="ECO:0000259" key="2">
    <source>
        <dbReference type="Pfam" id="PF13628"/>
    </source>
</evidence>
<protein>
    <submittedName>
        <fullName evidence="3">DUF4142 domain-containing protein</fullName>
    </submittedName>
</protein>
<gene>
    <name evidence="3" type="ORF">G4177_01995</name>
</gene>
<keyword evidence="4" id="KW-1185">Reference proteome</keyword>
<keyword evidence="1" id="KW-0732">Signal</keyword>
<feature type="domain" description="DUF4142" evidence="2">
    <location>
        <begin position="52"/>
        <end position="112"/>
    </location>
</feature>
<feature type="signal peptide" evidence="1">
    <location>
        <begin position="1"/>
        <end position="26"/>
    </location>
</feature>
<name>A0ABR9PGA7_9BACT</name>
<dbReference type="Gene3D" id="1.20.1260.10">
    <property type="match status" value="1"/>
</dbReference>
<evidence type="ECO:0000256" key="1">
    <source>
        <dbReference type="SAM" id="SignalP"/>
    </source>
</evidence>
<accession>A0ABR9PGA7</accession>
<sequence length="224" mass="24625">MGNKNWKTRAVAAAVMTGLLGFAAHAEDPMAKQDKEAMKQGKQVGEAAAKRVQFVGSLAVFNNRQIELARLAEEQATDPRVKEFATKIRTDHESNNQTLRTWAENQQMTVSALMDGSTSDMGVGGSGVQQGYDKGMDKAGEKLGKSIDETNKQITELRAKEGPEFDKAFLSRIAEDQKKGNEMLKKGRGEYKNDATFLAILSQTEGVVSGHEKEAKELEKQMKK</sequence>
<reference evidence="3 4" key="1">
    <citation type="submission" date="2020-02" db="EMBL/GenBank/DDBJ databases">
        <authorList>
            <person name="Babadi Z.K."/>
            <person name="Risdian C."/>
            <person name="Ebrahimipour G.H."/>
            <person name="Wink J."/>
        </authorList>
    </citation>
    <scope>NUCLEOTIDE SEQUENCE [LARGE SCALE GENOMIC DNA]</scope>
    <source>
        <strain evidence="3 4">ZKHCc1 1396</strain>
    </source>
</reference>
<dbReference type="Proteomes" id="UP001516472">
    <property type="component" value="Unassembled WGS sequence"/>
</dbReference>
<dbReference type="RefSeq" id="WP_193346355.1">
    <property type="nucleotide sequence ID" value="NZ_CBCSIP010000150.1"/>
</dbReference>
<organism evidence="3 4">
    <name type="scientific">Corallococcus soli</name>
    <dbReference type="NCBI Taxonomy" id="2710757"/>
    <lineage>
        <taxon>Bacteria</taxon>
        <taxon>Pseudomonadati</taxon>
        <taxon>Myxococcota</taxon>
        <taxon>Myxococcia</taxon>
        <taxon>Myxococcales</taxon>
        <taxon>Cystobacterineae</taxon>
        <taxon>Myxococcaceae</taxon>
        <taxon>Corallococcus</taxon>
    </lineage>
</organism>
<dbReference type="Pfam" id="PF13628">
    <property type="entry name" value="DUF4142"/>
    <property type="match status" value="2"/>
</dbReference>
<comment type="caution">
    <text evidence="3">The sequence shown here is derived from an EMBL/GenBank/DDBJ whole genome shotgun (WGS) entry which is preliminary data.</text>
</comment>
<dbReference type="InterPro" id="IPR025419">
    <property type="entry name" value="DUF4142"/>
</dbReference>
<proteinExistence type="predicted"/>